<dbReference type="AlphaFoldDB" id="A0A382HY67"/>
<sequence length="274" mass="30558">GLPPVSGTIPITYNLHESLPAAWTGYFATAMQNLIALLPLNTTNFSTLTVYSWNDNITEPYNNVSGGAYIGGSSQTDKWMVLEIPNAEFEHNHLHQYSVIAHEYFHLHQLSVNSSMSTQAFSIKWLMEGAAAAFESVYTDQYYTPSDQTYFDAQTSVNFLVDGDPAVLESYSSSDVDQNYSSSVFLVLALVKELMKAGYSEADAFKRVLTTFPTQNPTDSNWKSVFESQFGFSVDDFYNVVKTSSDYRQLPVTAGVDVNKVRPNRSLTVQSIFD</sequence>
<dbReference type="InterPro" id="IPR027268">
    <property type="entry name" value="Peptidase_M4/M1_CTD_sf"/>
</dbReference>
<feature type="non-terminal residue" evidence="1">
    <location>
        <position position="1"/>
    </location>
</feature>
<protein>
    <recommendedName>
        <fullName evidence="2">Peptidase MA-like domain-containing protein</fullName>
    </recommendedName>
</protein>
<gene>
    <name evidence="1" type="ORF">METZ01_LOCUS245154</name>
</gene>
<name>A0A382HY67_9ZZZZ</name>
<organism evidence="1">
    <name type="scientific">marine metagenome</name>
    <dbReference type="NCBI Taxonomy" id="408172"/>
    <lineage>
        <taxon>unclassified sequences</taxon>
        <taxon>metagenomes</taxon>
        <taxon>ecological metagenomes</taxon>
    </lineage>
</organism>
<accession>A0A382HY67</accession>
<dbReference type="EMBL" id="UINC01064036">
    <property type="protein sequence ID" value="SVB92300.1"/>
    <property type="molecule type" value="Genomic_DNA"/>
</dbReference>
<dbReference type="Gene3D" id="1.10.390.10">
    <property type="entry name" value="Neutral Protease Domain 2"/>
    <property type="match status" value="1"/>
</dbReference>
<evidence type="ECO:0000313" key="1">
    <source>
        <dbReference type="EMBL" id="SVB92300.1"/>
    </source>
</evidence>
<reference evidence="1" key="1">
    <citation type="submission" date="2018-05" db="EMBL/GenBank/DDBJ databases">
        <authorList>
            <person name="Lanie J.A."/>
            <person name="Ng W.-L."/>
            <person name="Kazmierczak K.M."/>
            <person name="Andrzejewski T.M."/>
            <person name="Davidsen T.M."/>
            <person name="Wayne K.J."/>
            <person name="Tettelin H."/>
            <person name="Glass J.I."/>
            <person name="Rusch D."/>
            <person name="Podicherti R."/>
            <person name="Tsui H.-C.T."/>
            <person name="Winkler M.E."/>
        </authorList>
    </citation>
    <scope>NUCLEOTIDE SEQUENCE</scope>
</reference>
<proteinExistence type="predicted"/>
<evidence type="ECO:0008006" key="2">
    <source>
        <dbReference type="Google" id="ProtNLM"/>
    </source>
</evidence>